<protein>
    <submittedName>
        <fullName evidence="4">PUR family DNA/RNA-binding protein</fullName>
    </submittedName>
</protein>
<proteinExistence type="inferred from homology"/>
<evidence type="ECO:0000256" key="1">
    <source>
        <dbReference type="ARBA" id="ARBA00009251"/>
    </source>
</evidence>
<sequence length="132" mass="15295">MEDFKKKNGADVSDKDKDIVYSQAVKAGKRIYYLDVKKNRKEELFLAITESKKIVTGEGYDSQVNFEKHKIFLYQEDFDKFMKSLQDSIRFIREKQSGDSLSAKQKAEHGEEKPEEGATPLLDHPINIDIDF</sequence>
<dbReference type="GO" id="GO:0000977">
    <property type="term" value="F:RNA polymerase II transcription regulatory region sequence-specific DNA binding"/>
    <property type="evidence" value="ECO:0007669"/>
    <property type="project" value="InterPro"/>
</dbReference>
<feature type="compositionally biased region" description="Basic and acidic residues" evidence="3">
    <location>
        <begin position="105"/>
        <end position="116"/>
    </location>
</feature>
<comment type="similarity">
    <text evidence="1">Belongs to the PUR DNA-binding protein family.</text>
</comment>
<reference evidence="4" key="2">
    <citation type="submission" date="2021-04" db="EMBL/GenBank/DDBJ databases">
        <authorList>
            <person name="Gilroy R."/>
        </authorList>
    </citation>
    <scope>NUCLEOTIDE SEQUENCE</scope>
    <source>
        <strain evidence="4">ChiHecec1B25-7008</strain>
    </source>
</reference>
<dbReference type="EMBL" id="DWZE01000028">
    <property type="protein sequence ID" value="HJA82806.1"/>
    <property type="molecule type" value="Genomic_DNA"/>
</dbReference>
<accession>A0A9D2HQM3</accession>
<dbReference type="InterPro" id="IPR006628">
    <property type="entry name" value="PUR-bd_fam"/>
</dbReference>
<evidence type="ECO:0000256" key="2">
    <source>
        <dbReference type="ARBA" id="ARBA00023125"/>
    </source>
</evidence>
<name>A0A9D2HQM3_9BACE</name>
<evidence type="ECO:0000313" key="5">
    <source>
        <dbReference type="Proteomes" id="UP000823860"/>
    </source>
</evidence>
<dbReference type="Proteomes" id="UP000823860">
    <property type="component" value="Unassembled WGS sequence"/>
</dbReference>
<gene>
    <name evidence="4" type="ORF">H9785_02350</name>
</gene>
<dbReference type="AlphaFoldDB" id="A0A9D2HQM3"/>
<evidence type="ECO:0000256" key="3">
    <source>
        <dbReference type="SAM" id="MobiDB-lite"/>
    </source>
</evidence>
<organism evidence="4 5">
    <name type="scientific">Candidatus Bacteroides intestinavium</name>
    <dbReference type="NCBI Taxonomy" id="2838469"/>
    <lineage>
        <taxon>Bacteria</taxon>
        <taxon>Pseudomonadati</taxon>
        <taxon>Bacteroidota</taxon>
        <taxon>Bacteroidia</taxon>
        <taxon>Bacteroidales</taxon>
        <taxon>Bacteroidaceae</taxon>
        <taxon>Bacteroides</taxon>
    </lineage>
</organism>
<keyword evidence="2" id="KW-0238">DNA-binding</keyword>
<dbReference type="Pfam" id="PF11680">
    <property type="entry name" value="DUF3276"/>
    <property type="match status" value="1"/>
</dbReference>
<dbReference type="Gene3D" id="3.10.450.700">
    <property type="match status" value="1"/>
</dbReference>
<feature type="region of interest" description="Disordered" evidence="3">
    <location>
        <begin position="96"/>
        <end position="132"/>
    </location>
</feature>
<reference evidence="4" key="1">
    <citation type="journal article" date="2021" name="PeerJ">
        <title>Extensive microbial diversity within the chicken gut microbiome revealed by metagenomics and culture.</title>
        <authorList>
            <person name="Gilroy R."/>
            <person name="Ravi A."/>
            <person name="Getino M."/>
            <person name="Pursley I."/>
            <person name="Horton D.L."/>
            <person name="Alikhan N.F."/>
            <person name="Baker D."/>
            <person name="Gharbi K."/>
            <person name="Hall N."/>
            <person name="Watson M."/>
            <person name="Adriaenssens E.M."/>
            <person name="Foster-Nyarko E."/>
            <person name="Jarju S."/>
            <person name="Secka A."/>
            <person name="Antonio M."/>
            <person name="Oren A."/>
            <person name="Chaudhuri R.R."/>
            <person name="La Ragione R."/>
            <person name="Hildebrand F."/>
            <person name="Pallen M.J."/>
        </authorList>
    </citation>
    <scope>NUCLEOTIDE SEQUENCE</scope>
    <source>
        <strain evidence="4">ChiHecec1B25-7008</strain>
    </source>
</reference>
<evidence type="ECO:0000313" key="4">
    <source>
        <dbReference type="EMBL" id="HJA82806.1"/>
    </source>
</evidence>
<comment type="caution">
    <text evidence="4">The sequence shown here is derived from an EMBL/GenBank/DDBJ whole genome shotgun (WGS) entry which is preliminary data.</text>
</comment>
<dbReference type="GO" id="GO:0032422">
    <property type="term" value="F:purine-rich negative regulatory element binding"/>
    <property type="evidence" value="ECO:0007669"/>
    <property type="project" value="InterPro"/>
</dbReference>